<feature type="region of interest" description="Disordered" evidence="1">
    <location>
        <begin position="404"/>
        <end position="465"/>
    </location>
</feature>
<feature type="compositionally biased region" description="Low complexity" evidence="1">
    <location>
        <begin position="620"/>
        <end position="636"/>
    </location>
</feature>
<dbReference type="Gene3D" id="1.10.630.10">
    <property type="entry name" value="Cytochrome P450"/>
    <property type="match status" value="2"/>
</dbReference>
<dbReference type="GO" id="GO:0020037">
    <property type="term" value="F:heme binding"/>
    <property type="evidence" value="ECO:0007669"/>
    <property type="project" value="InterPro"/>
</dbReference>
<dbReference type="AlphaFoldDB" id="A0A835YQE0"/>
<dbReference type="GO" id="GO:0005506">
    <property type="term" value="F:iron ion binding"/>
    <property type="evidence" value="ECO:0007669"/>
    <property type="project" value="InterPro"/>
</dbReference>
<feature type="region of interest" description="Disordered" evidence="1">
    <location>
        <begin position="544"/>
        <end position="722"/>
    </location>
</feature>
<reference evidence="2" key="1">
    <citation type="submission" date="2021-02" db="EMBL/GenBank/DDBJ databases">
        <title>First Annotated Genome of the Yellow-green Alga Tribonema minus.</title>
        <authorList>
            <person name="Mahan K.M."/>
        </authorList>
    </citation>
    <scope>NUCLEOTIDE SEQUENCE</scope>
    <source>
        <strain evidence="2">UTEX B ZZ1240</strain>
    </source>
</reference>
<comment type="caution">
    <text evidence="2">The sequence shown here is derived from an EMBL/GenBank/DDBJ whole genome shotgun (WGS) entry which is preliminary data.</text>
</comment>
<feature type="compositionally biased region" description="Polar residues" evidence="1">
    <location>
        <begin position="643"/>
        <end position="652"/>
    </location>
</feature>
<dbReference type="InterPro" id="IPR001128">
    <property type="entry name" value="Cyt_P450"/>
</dbReference>
<keyword evidence="3" id="KW-1185">Reference proteome</keyword>
<evidence type="ECO:0000313" key="2">
    <source>
        <dbReference type="EMBL" id="KAG5175279.1"/>
    </source>
</evidence>
<evidence type="ECO:0000256" key="1">
    <source>
        <dbReference type="SAM" id="MobiDB-lite"/>
    </source>
</evidence>
<feature type="compositionally biased region" description="Low complexity" evidence="1">
    <location>
        <begin position="404"/>
        <end position="449"/>
    </location>
</feature>
<dbReference type="Proteomes" id="UP000664859">
    <property type="component" value="Unassembled WGS sequence"/>
</dbReference>
<dbReference type="GO" id="GO:0004497">
    <property type="term" value="F:monooxygenase activity"/>
    <property type="evidence" value="ECO:0007669"/>
    <property type="project" value="InterPro"/>
</dbReference>
<gene>
    <name evidence="2" type="ORF">JKP88DRAFT_283777</name>
</gene>
<feature type="compositionally biased region" description="Polar residues" evidence="1">
    <location>
        <begin position="689"/>
        <end position="698"/>
    </location>
</feature>
<proteinExistence type="predicted"/>
<feature type="region of interest" description="Disordered" evidence="1">
    <location>
        <begin position="986"/>
        <end position="1020"/>
    </location>
</feature>
<feature type="compositionally biased region" description="Low complexity" evidence="1">
    <location>
        <begin position="567"/>
        <end position="576"/>
    </location>
</feature>
<feature type="region of interest" description="Disordered" evidence="1">
    <location>
        <begin position="916"/>
        <end position="937"/>
    </location>
</feature>
<dbReference type="PANTHER" id="PTHR24301">
    <property type="entry name" value="THROMBOXANE-A SYNTHASE"/>
    <property type="match status" value="1"/>
</dbReference>
<dbReference type="OrthoDB" id="3945418at2759"/>
<dbReference type="Pfam" id="PF00067">
    <property type="entry name" value="p450"/>
    <property type="match status" value="1"/>
</dbReference>
<feature type="compositionally biased region" description="Basic residues" evidence="1">
    <location>
        <begin position="921"/>
        <end position="930"/>
    </location>
</feature>
<organism evidence="2 3">
    <name type="scientific">Tribonema minus</name>
    <dbReference type="NCBI Taxonomy" id="303371"/>
    <lineage>
        <taxon>Eukaryota</taxon>
        <taxon>Sar</taxon>
        <taxon>Stramenopiles</taxon>
        <taxon>Ochrophyta</taxon>
        <taxon>PX clade</taxon>
        <taxon>Xanthophyceae</taxon>
        <taxon>Tribonematales</taxon>
        <taxon>Tribonemataceae</taxon>
        <taxon>Tribonema</taxon>
    </lineage>
</organism>
<evidence type="ECO:0008006" key="4">
    <source>
        <dbReference type="Google" id="ProtNLM"/>
    </source>
</evidence>
<name>A0A835YQE0_9STRA</name>
<protein>
    <recommendedName>
        <fullName evidence="4">Cytochrome P450</fullName>
    </recommendedName>
</protein>
<dbReference type="SUPFAM" id="SSF48264">
    <property type="entry name" value="Cytochrome P450"/>
    <property type="match status" value="1"/>
</dbReference>
<dbReference type="InterPro" id="IPR036396">
    <property type="entry name" value="Cyt_P450_sf"/>
</dbReference>
<dbReference type="EMBL" id="JAFCMP010000552">
    <property type="protein sequence ID" value="KAG5175279.1"/>
    <property type="molecule type" value="Genomic_DNA"/>
</dbReference>
<feature type="compositionally biased region" description="Gly residues" evidence="1">
    <location>
        <begin position="769"/>
        <end position="780"/>
    </location>
</feature>
<feature type="compositionally biased region" description="Low complexity" evidence="1">
    <location>
        <begin position="255"/>
        <end position="266"/>
    </location>
</feature>
<feature type="region of interest" description="Disordered" evidence="1">
    <location>
        <begin position="228"/>
        <end position="269"/>
    </location>
</feature>
<feature type="region of interest" description="Disordered" evidence="1">
    <location>
        <begin position="767"/>
        <end position="804"/>
    </location>
</feature>
<dbReference type="PANTHER" id="PTHR24301:SF2">
    <property type="entry name" value="THROMBOXANE-A SYNTHASE"/>
    <property type="match status" value="1"/>
</dbReference>
<dbReference type="GO" id="GO:0016705">
    <property type="term" value="F:oxidoreductase activity, acting on paired donors, with incorporation or reduction of molecular oxygen"/>
    <property type="evidence" value="ECO:0007669"/>
    <property type="project" value="InterPro"/>
</dbReference>
<feature type="compositionally biased region" description="Low complexity" evidence="1">
    <location>
        <begin position="597"/>
        <end position="612"/>
    </location>
</feature>
<evidence type="ECO:0000313" key="3">
    <source>
        <dbReference type="Proteomes" id="UP000664859"/>
    </source>
</evidence>
<sequence>MPVVAGDTHDAAAAAAEALATEDLTVAQLEAWAETLSCPYRVKLQRNTIVITDVAAIKAVLEQPGAFVPADHIGLGASRLKAVLPALHHAAAAFANKCVLQAAHATGDTPDAISVTHDAGTYGLATALVAAFGWRLKPSIADRLSTSLAVLLQPGTVQQQQRQQRQQRRRWWQLLRLRGGGGGGARDTARQAREFVARTLLAAADELLPAAALNGGWHASDDASGYDHAVSSVQHPCADSEDEAGSDDERHSDDGSGSSSSSSSSSAQHMLAARGDSASCLLEEQQRRLCRAVKHLECETAAAATPPAVVAAAADAVAPAAVAAAVAAAQQLQTEDDLSAAATQLTDALMAVLALGWWTAGGALAWVLYDLAAHPEAQQRLAGALRDPRAAAVVPSAVTPPLEVRPRATAAAAAARSRGGGEAPDAQQMQPSAAAATAAAAAAGRAAQRSSRRGGGGSEGGPREAPDAAVLATAASAAAAEAARHVLASSNHGDIRFSIQTSLVVTHEYGRSTSQETCQPPLEAALAPSPSVPQTPPYPLLEHERETARDQGKWGAESAREGGGSSGSSNSRSTGGALQLAPSHTVHSARKRREVPAAAAAAAADAADAAAARDTQAGHAQGNAESSGANNAAAQATPRAKTKGSNGASSSDGARGISGDDAQLTSGNAGPTKVSGSGNGGTSRVGVDGSSSTASLAATNRGLTRSGTTAGSGGGNSSCSGERAAALLSLPPAHRSAQAAPPPPRTLVSDSIVHDAVTVRATAVISAEGTGGGGGGGAGGVRVTTEHSGSGSSGGGGASAPPGPDALLWQQATAPLTRAYVTPHFAVQVSGGVPYPDAAVSGGVPYLSAVVQESLRLHAPGGGAIALSAATADAAVGHVSAPRGTDVVLLTGAAARSEENFTKAAEFLPERWLAAAEQPPRRARQRRQRHRGDASMPFGHGAAACAWQVLAELQLKASVEPQSVEVAVATLLQRFSISLAEWQDEPVPTAGSSYGPPPVRLVFTERGANDGAGTDEDSTE</sequence>
<accession>A0A835YQE0</accession>